<name>A0AAW0FYQ8_9APHY</name>
<evidence type="ECO:0000256" key="1">
    <source>
        <dbReference type="SAM" id="MobiDB-lite"/>
    </source>
</evidence>
<gene>
    <name evidence="2" type="ORF">QCA50_012553</name>
</gene>
<feature type="compositionally biased region" description="Basic and acidic residues" evidence="1">
    <location>
        <begin position="145"/>
        <end position="155"/>
    </location>
</feature>
<organism evidence="2 3">
    <name type="scientific">Cerrena zonata</name>
    <dbReference type="NCBI Taxonomy" id="2478898"/>
    <lineage>
        <taxon>Eukaryota</taxon>
        <taxon>Fungi</taxon>
        <taxon>Dikarya</taxon>
        <taxon>Basidiomycota</taxon>
        <taxon>Agaricomycotina</taxon>
        <taxon>Agaricomycetes</taxon>
        <taxon>Polyporales</taxon>
        <taxon>Cerrenaceae</taxon>
        <taxon>Cerrena</taxon>
    </lineage>
</organism>
<dbReference type="AlphaFoldDB" id="A0AAW0FYQ8"/>
<evidence type="ECO:0000313" key="2">
    <source>
        <dbReference type="EMBL" id="KAK7684229.1"/>
    </source>
</evidence>
<feature type="compositionally biased region" description="Polar residues" evidence="1">
    <location>
        <begin position="156"/>
        <end position="168"/>
    </location>
</feature>
<comment type="caution">
    <text evidence="2">The sequence shown here is derived from an EMBL/GenBank/DDBJ whole genome shotgun (WGS) entry which is preliminary data.</text>
</comment>
<protein>
    <submittedName>
        <fullName evidence="2">Uncharacterized protein</fullName>
    </submittedName>
</protein>
<evidence type="ECO:0000313" key="3">
    <source>
        <dbReference type="Proteomes" id="UP001385951"/>
    </source>
</evidence>
<dbReference type="Proteomes" id="UP001385951">
    <property type="component" value="Unassembled WGS sequence"/>
</dbReference>
<reference evidence="2 3" key="1">
    <citation type="submission" date="2022-09" db="EMBL/GenBank/DDBJ databases">
        <authorList>
            <person name="Palmer J.M."/>
        </authorList>
    </citation>
    <scope>NUCLEOTIDE SEQUENCE [LARGE SCALE GENOMIC DNA]</scope>
    <source>
        <strain evidence="2 3">DSM 7382</strain>
    </source>
</reference>
<keyword evidence="3" id="KW-1185">Reference proteome</keyword>
<feature type="region of interest" description="Disordered" evidence="1">
    <location>
        <begin position="1"/>
        <end position="39"/>
    </location>
</feature>
<proteinExistence type="predicted"/>
<feature type="region of interest" description="Disordered" evidence="1">
    <location>
        <begin position="143"/>
        <end position="189"/>
    </location>
</feature>
<accession>A0AAW0FYQ8</accession>
<sequence length="189" mass="21538">MARSAPQHQRRARRSSSSLASPPPHTHQHRRGEDEEPDADGRLLALMEEIERLKTLICELQQAQTQRNKRKRTVERSTTTLGRGFRRLVHITETPGSIVVNAKAHLVALSHQETVAEIQVLQEMPEDDLSDDQAKRLEAWQAQERNFRVSDKSHNSDTSIYSKLNKSKMSPAPPHLSQGYRAKREGKPQ</sequence>
<dbReference type="EMBL" id="JASBNA010000026">
    <property type="protein sequence ID" value="KAK7684229.1"/>
    <property type="molecule type" value="Genomic_DNA"/>
</dbReference>